<feature type="compositionally biased region" description="Acidic residues" evidence="12">
    <location>
        <begin position="433"/>
        <end position="443"/>
    </location>
</feature>
<evidence type="ECO:0000256" key="5">
    <source>
        <dbReference type="ARBA" id="ARBA00022792"/>
    </source>
</evidence>
<dbReference type="SMART" id="SM00382">
    <property type="entry name" value="AAA"/>
    <property type="match status" value="1"/>
</dbReference>
<dbReference type="InterPro" id="IPR014851">
    <property type="entry name" value="BCS1_N"/>
</dbReference>
<evidence type="ECO:0000256" key="10">
    <source>
        <dbReference type="ARBA" id="ARBA00023136"/>
    </source>
</evidence>
<keyword evidence="3" id="KW-0812">Transmembrane</keyword>
<dbReference type="AlphaFoldDB" id="A0A485KY62"/>
<accession>A0A485KY62</accession>
<evidence type="ECO:0000313" key="16">
    <source>
        <dbReference type="Proteomes" id="UP000332933"/>
    </source>
</evidence>
<feature type="compositionally biased region" description="Basic and acidic residues" evidence="12">
    <location>
        <begin position="421"/>
        <end position="432"/>
    </location>
</feature>
<dbReference type="Gene3D" id="3.40.50.300">
    <property type="entry name" value="P-loop containing nucleotide triphosphate hydrolases"/>
    <property type="match status" value="1"/>
</dbReference>
<dbReference type="OrthoDB" id="10251412at2759"/>
<evidence type="ECO:0000256" key="6">
    <source>
        <dbReference type="ARBA" id="ARBA00022801"/>
    </source>
</evidence>
<feature type="compositionally biased region" description="Basic and acidic residues" evidence="12">
    <location>
        <begin position="444"/>
        <end position="466"/>
    </location>
</feature>
<dbReference type="PANTHER" id="PTHR23070">
    <property type="entry name" value="BCS1 AAA-TYPE ATPASE"/>
    <property type="match status" value="1"/>
</dbReference>
<dbReference type="GO" id="GO:0005524">
    <property type="term" value="F:ATP binding"/>
    <property type="evidence" value="ECO:0007669"/>
    <property type="project" value="UniProtKB-KW"/>
</dbReference>
<dbReference type="Proteomes" id="UP000332933">
    <property type="component" value="Unassembled WGS sequence"/>
</dbReference>
<dbReference type="EMBL" id="CAADRA010005405">
    <property type="protein sequence ID" value="VFT89511.1"/>
    <property type="molecule type" value="Genomic_DNA"/>
</dbReference>
<organism evidence="15 16">
    <name type="scientific">Aphanomyces stellatus</name>
    <dbReference type="NCBI Taxonomy" id="120398"/>
    <lineage>
        <taxon>Eukaryota</taxon>
        <taxon>Sar</taxon>
        <taxon>Stramenopiles</taxon>
        <taxon>Oomycota</taxon>
        <taxon>Saprolegniomycetes</taxon>
        <taxon>Saprolegniales</taxon>
        <taxon>Verrucalvaceae</taxon>
        <taxon>Aphanomyces</taxon>
    </lineage>
</organism>
<dbReference type="GO" id="GO:0005743">
    <property type="term" value="C:mitochondrial inner membrane"/>
    <property type="evidence" value="ECO:0007669"/>
    <property type="project" value="UniProtKB-SubCell"/>
</dbReference>
<dbReference type="InterPro" id="IPR027417">
    <property type="entry name" value="P-loop_NTPase"/>
</dbReference>
<keyword evidence="7" id="KW-0067">ATP-binding</keyword>
<evidence type="ECO:0000259" key="13">
    <source>
        <dbReference type="SMART" id="SM00382"/>
    </source>
</evidence>
<keyword evidence="10" id="KW-0472">Membrane</keyword>
<proteinExistence type="inferred from homology"/>
<evidence type="ECO:0000256" key="11">
    <source>
        <dbReference type="ARBA" id="ARBA00048778"/>
    </source>
</evidence>
<dbReference type="InterPro" id="IPR050747">
    <property type="entry name" value="Mitochondrial_chaperone_BCS1"/>
</dbReference>
<evidence type="ECO:0000313" key="15">
    <source>
        <dbReference type="EMBL" id="VFT89511.1"/>
    </source>
</evidence>
<evidence type="ECO:0000256" key="2">
    <source>
        <dbReference type="ARBA" id="ARBA00007448"/>
    </source>
</evidence>
<dbReference type="Pfam" id="PF25426">
    <property type="entry name" value="AAA_lid_BCS1"/>
    <property type="match status" value="1"/>
</dbReference>
<comment type="similarity">
    <text evidence="2">Belongs to the AAA ATPase family. BCS1 subfamily.</text>
</comment>
<evidence type="ECO:0000256" key="12">
    <source>
        <dbReference type="SAM" id="MobiDB-lite"/>
    </source>
</evidence>
<protein>
    <submittedName>
        <fullName evidence="15">Aste57867_12661 protein</fullName>
    </submittedName>
</protein>
<evidence type="ECO:0000256" key="3">
    <source>
        <dbReference type="ARBA" id="ARBA00022692"/>
    </source>
</evidence>
<dbReference type="InterPro" id="IPR003593">
    <property type="entry name" value="AAA+_ATPase"/>
</dbReference>
<gene>
    <name evidence="15" type="primary">Aste57867_12661</name>
    <name evidence="14" type="ORF">As57867_012615</name>
    <name evidence="15" type="ORF">ASTE57867_12661</name>
</gene>
<evidence type="ECO:0000256" key="4">
    <source>
        <dbReference type="ARBA" id="ARBA00022741"/>
    </source>
</evidence>
<dbReference type="InterPro" id="IPR003959">
    <property type="entry name" value="ATPase_AAA_core"/>
</dbReference>
<evidence type="ECO:0000313" key="14">
    <source>
        <dbReference type="EMBL" id="KAF0696592.1"/>
    </source>
</evidence>
<name>A0A485KY62_9STRA</name>
<comment type="catalytic activity">
    <reaction evidence="11">
        <text>ATP + H2O = ADP + phosphate + H(+)</text>
        <dbReference type="Rhea" id="RHEA:13065"/>
        <dbReference type="ChEBI" id="CHEBI:15377"/>
        <dbReference type="ChEBI" id="CHEBI:15378"/>
        <dbReference type="ChEBI" id="CHEBI:30616"/>
        <dbReference type="ChEBI" id="CHEBI:43474"/>
        <dbReference type="ChEBI" id="CHEBI:456216"/>
    </reaction>
    <physiologicalReaction direction="left-to-right" evidence="11">
        <dbReference type="Rhea" id="RHEA:13066"/>
    </physiologicalReaction>
</comment>
<keyword evidence="16" id="KW-1185">Reference proteome</keyword>
<dbReference type="GO" id="GO:0016887">
    <property type="term" value="F:ATP hydrolysis activity"/>
    <property type="evidence" value="ECO:0007669"/>
    <property type="project" value="InterPro"/>
</dbReference>
<dbReference type="Pfam" id="PF08740">
    <property type="entry name" value="BCS1_N"/>
    <property type="match status" value="1"/>
</dbReference>
<reference evidence="15 16" key="1">
    <citation type="submission" date="2019-03" db="EMBL/GenBank/DDBJ databases">
        <authorList>
            <person name="Gaulin E."/>
            <person name="Dumas B."/>
        </authorList>
    </citation>
    <scope>NUCLEOTIDE SEQUENCE [LARGE SCALE GENOMIC DNA]</scope>
    <source>
        <strain evidence="15">CBS 568.67</strain>
    </source>
</reference>
<feature type="domain" description="AAA+ ATPase" evidence="13">
    <location>
        <begin position="226"/>
        <end position="355"/>
    </location>
</feature>
<keyword evidence="6" id="KW-0378">Hydrolase</keyword>
<evidence type="ECO:0000256" key="9">
    <source>
        <dbReference type="ARBA" id="ARBA00023128"/>
    </source>
</evidence>
<comment type="subcellular location">
    <subcellularLocation>
        <location evidence="1">Mitochondrion inner membrane</location>
        <topology evidence="1">Single-pass membrane protein</topology>
    </subcellularLocation>
</comment>
<evidence type="ECO:0000256" key="8">
    <source>
        <dbReference type="ARBA" id="ARBA00022989"/>
    </source>
</evidence>
<keyword evidence="4" id="KW-0547">Nucleotide-binding</keyword>
<dbReference type="EMBL" id="VJMH01005384">
    <property type="protein sequence ID" value="KAF0696592.1"/>
    <property type="molecule type" value="Genomic_DNA"/>
</dbReference>
<dbReference type="SUPFAM" id="SSF52540">
    <property type="entry name" value="P-loop containing nucleoside triphosphate hydrolases"/>
    <property type="match status" value="1"/>
</dbReference>
<sequence>MVSIHVPTPSTAIYDALPFDEAAITSSIDVNNCTYLVVSSCDKSNRLVLEYVAKHLVKESDHRSFGVNTGKKRRHDCYYDSDDDDDNDVKSKTSTLLAGAGLHRFTWKDTELFCLCQFIGAPVGTEEGAARMENVVLFSPKVHTETTLHTFVDELVAASEATKKGVIKIFRWNVKNEYWRETETTRARSLDSVILPRDVTSKLTADLDDFVRNDTKAFYLDHGIPYKRSYLFHGIPGAGKTSLIQAIGGQYGRNLFFLQPTHPNMTDDSLREAFEDAPRNSIVVLEDIDALFDEHRNCKVRDSKLTFSGLLNAIDGVGCSDGHIVVLTTNFRNQLDDALIRNGRVDVHVAFEHTVPEQMEAMFQAFYSREDDAAKAKVFAAALVAALDGREMSTAALQHYFVTQRRKAADEAIENVGEIVRNLDERKKSAEESKDESDDEQDDTNTKKQKTQDLSDGDDGKDITTQ</sequence>
<dbReference type="Pfam" id="PF00004">
    <property type="entry name" value="AAA"/>
    <property type="match status" value="1"/>
</dbReference>
<keyword evidence="9" id="KW-0496">Mitochondrion</keyword>
<evidence type="ECO:0000256" key="7">
    <source>
        <dbReference type="ARBA" id="ARBA00022840"/>
    </source>
</evidence>
<keyword evidence="5" id="KW-0999">Mitochondrion inner membrane</keyword>
<dbReference type="InterPro" id="IPR057495">
    <property type="entry name" value="AAA_lid_BCS1"/>
</dbReference>
<feature type="region of interest" description="Disordered" evidence="12">
    <location>
        <begin position="421"/>
        <end position="466"/>
    </location>
</feature>
<keyword evidence="8" id="KW-1133">Transmembrane helix</keyword>
<evidence type="ECO:0000256" key="1">
    <source>
        <dbReference type="ARBA" id="ARBA00004434"/>
    </source>
</evidence>
<reference evidence="14" key="2">
    <citation type="submission" date="2019-06" db="EMBL/GenBank/DDBJ databases">
        <title>Genomics analysis of Aphanomyces spp. identifies a new class of oomycete effector associated with host adaptation.</title>
        <authorList>
            <person name="Gaulin E."/>
        </authorList>
    </citation>
    <scope>NUCLEOTIDE SEQUENCE</scope>
    <source>
        <strain evidence="14">CBS 578.67</strain>
    </source>
</reference>